<dbReference type="Pfam" id="PF08268">
    <property type="entry name" value="FBA_3"/>
    <property type="match status" value="1"/>
</dbReference>
<dbReference type="SMART" id="SM00256">
    <property type="entry name" value="FBOX"/>
    <property type="match status" value="2"/>
</dbReference>
<dbReference type="EMBL" id="LT934112">
    <property type="protein sequence ID" value="VAH22721.1"/>
    <property type="molecule type" value="Genomic_DNA"/>
</dbReference>
<dbReference type="PROSITE" id="PS50181">
    <property type="entry name" value="FBOX"/>
    <property type="match status" value="1"/>
</dbReference>
<dbReference type="InterPro" id="IPR050796">
    <property type="entry name" value="SCF_F-box_component"/>
</dbReference>
<dbReference type="SUPFAM" id="SSF81383">
    <property type="entry name" value="F-box domain"/>
    <property type="match status" value="2"/>
</dbReference>
<dbReference type="Proteomes" id="UP000324705">
    <property type="component" value="Chromosome 1B"/>
</dbReference>
<evidence type="ECO:0000313" key="2">
    <source>
        <dbReference type="EMBL" id="VAH22721.1"/>
    </source>
</evidence>
<dbReference type="PANTHER" id="PTHR31672">
    <property type="entry name" value="BNACNNG10540D PROTEIN"/>
    <property type="match status" value="1"/>
</dbReference>
<dbReference type="Gene3D" id="1.20.1280.50">
    <property type="match status" value="1"/>
</dbReference>
<name>A0A9R0R3Z5_TRITD</name>
<feature type="domain" description="F-box" evidence="1">
    <location>
        <begin position="18"/>
        <end position="63"/>
    </location>
</feature>
<evidence type="ECO:0000259" key="1">
    <source>
        <dbReference type="PROSITE" id="PS50181"/>
    </source>
</evidence>
<keyword evidence="3" id="KW-1185">Reference proteome</keyword>
<dbReference type="InterPro" id="IPR001810">
    <property type="entry name" value="F-box_dom"/>
</dbReference>
<gene>
    <name evidence="2" type="ORF">TRITD_1Bv1G210150</name>
</gene>
<dbReference type="InterPro" id="IPR013187">
    <property type="entry name" value="F-box-assoc_dom_typ3"/>
</dbReference>
<dbReference type="Pfam" id="PF00646">
    <property type="entry name" value="F-box"/>
    <property type="match status" value="1"/>
</dbReference>
<dbReference type="InterPro" id="IPR036047">
    <property type="entry name" value="F-box-like_dom_sf"/>
</dbReference>
<sequence>MSSTTTTKRARVIVAIGSLGASVLPDEVTTDVLLRLPVKSILRFRAVCRSWAAALSSEEFCSLHTAKAEAEAKAAPQPKLIFISPSAAYDSTRVYLGSSSDSNNGPLFTLDDVRGDFAVLSPSPCRGLTLLHDAVVPAYYVFNAATRAVTRLPPCQHAIFSTAGLGFDASTKEYKVVRLRVTCGKLDEKRKIGCEVYVLGGEHGDRWRPPVGGVPFRFRRFIQTAIITATWTQGKLPPIFADGFLPPIFADGFLHWLIMPRAAVLSFSLKDETFVCVRSPPFEEPRPEVHLVDLAGRLCMVRDLRAQDSGMMEIWNYSSDDWSLLHSIDLSRHLEGDSLLGPVIIRAIGCVGDCGPTEKVILATSKGKVITYDLLSGTLDTILAIPETSFYKTDDEQYAPRLSLFKESLAPVHKTDEEMALSSPLAKVIKEILLRLPGDFATQFKLVSKQWLSLIESGSFIRSYHAHNNMDWEPKVMLVGKGPGGLGFSFAPSKKLLRDGPSQGAWLDTKVVCSKPCHGMNLISTETEDYLYNPSTGYHHNYHAVVWPHQVRRRVLAMKRGNVCTLEDHAFAVGNKNVGLGFNLLKQEHVVVEIFYHLKDFESRQYFLTCSVIGLTSIQHNLEPHLPINSMPPAYVAGVLYWMSEPRLMQIHKRVIVSFDVTKMMFDLVPCPSPIAMWSDTSPCQAFVVELEGMLCAVLADPVTEELDIWKLEHGIWNRAYKVYLEGWSGYSLAANIVVPLIVDPRDGRILVNTGRKLGLYDPARRMIEDLYDLDGVLQVASRGQSSRLGMNQDGHITEGEQSFKKCVVSLHGENPLDSKILPLVPLLYEESLASYPPTQSSWGLQQLNLR</sequence>
<proteinExistence type="predicted"/>
<protein>
    <recommendedName>
        <fullName evidence="1">F-box domain-containing protein</fullName>
    </recommendedName>
</protein>
<organism evidence="2 3">
    <name type="scientific">Triticum turgidum subsp. durum</name>
    <name type="common">Durum wheat</name>
    <name type="synonym">Triticum durum</name>
    <dbReference type="NCBI Taxonomy" id="4567"/>
    <lineage>
        <taxon>Eukaryota</taxon>
        <taxon>Viridiplantae</taxon>
        <taxon>Streptophyta</taxon>
        <taxon>Embryophyta</taxon>
        <taxon>Tracheophyta</taxon>
        <taxon>Spermatophyta</taxon>
        <taxon>Magnoliopsida</taxon>
        <taxon>Liliopsida</taxon>
        <taxon>Poales</taxon>
        <taxon>Poaceae</taxon>
        <taxon>BOP clade</taxon>
        <taxon>Pooideae</taxon>
        <taxon>Triticodae</taxon>
        <taxon>Triticeae</taxon>
        <taxon>Triticinae</taxon>
        <taxon>Triticum</taxon>
    </lineage>
</organism>
<accession>A0A9R0R3Z5</accession>
<dbReference type="AlphaFoldDB" id="A0A9R0R3Z5"/>
<dbReference type="CDD" id="cd22157">
    <property type="entry name" value="F-box_AtFBW1-like"/>
    <property type="match status" value="1"/>
</dbReference>
<dbReference type="PANTHER" id="PTHR31672:SF2">
    <property type="entry name" value="F-BOX DOMAIN-CONTAINING PROTEIN"/>
    <property type="match status" value="1"/>
</dbReference>
<dbReference type="Gramene" id="TRITD1Bv1G210150.1">
    <property type="protein sequence ID" value="TRITD1Bv1G210150.1"/>
    <property type="gene ID" value="TRITD1Bv1G210150"/>
</dbReference>
<evidence type="ECO:0000313" key="3">
    <source>
        <dbReference type="Proteomes" id="UP000324705"/>
    </source>
</evidence>
<reference evidence="2 3" key="1">
    <citation type="submission" date="2017-09" db="EMBL/GenBank/DDBJ databases">
        <authorList>
            <consortium name="International Durum Wheat Genome Sequencing Consortium (IDWGSC)"/>
            <person name="Milanesi L."/>
        </authorList>
    </citation>
    <scope>NUCLEOTIDE SEQUENCE [LARGE SCALE GENOMIC DNA]</scope>
    <source>
        <strain evidence="3">cv. Svevo</strain>
    </source>
</reference>